<gene>
    <name evidence="1" type="ORF">AMECASPLE_007055</name>
</gene>
<evidence type="ECO:0000313" key="1">
    <source>
        <dbReference type="EMBL" id="MEQ2283046.1"/>
    </source>
</evidence>
<dbReference type="EMBL" id="JAHRIP010009757">
    <property type="protein sequence ID" value="MEQ2283046.1"/>
    <property type="molecule type" value="Genomic_DNA"/>
</dbReference>
<name>A0ABV0XNJ8_9TELE</name>
<reference evidence="1 2" key="1">
    <citation type="submission" date="2021-06" db="EMBL/GenBank/DDBJ databases">
        <authorList>
            <person name="Palmer J.M."/>
        </authorList>
    </citation>
    <scope>NUCLEOTIDE SEQUENCE [LARGE SCALE GENOMIC DNA]</scope>
    <source>
        <strain evidence="1 2">AS_MEX2019</strain>
        <tissue evidence="1">Muscle</tissue>
    </source>
</reference>
<keyword evidence="2" id="KW-1185">Reference proteome</keyword>
<sequence>MQGVFCEPKGTVVTTRPSGRPVGAEDLTERAGCHLILTPELRQVRPQRKSNSGVGLEKPDQYIFIKKALSLVKTPLKLFLLALHTRSVQASSINLMHPSVDCAGHTLCRQAEPCTARDVVQQIYTAERKRV</sequence>
<evidence type="ECO:0000313" key="2">
    <source>
        <dbReference type="Proteomes" id="UP001469553"/>
    </source>
</evidence>
<proteinExistence type="predicted"/>
<dbReference type="Proteomes" id="UP001469553">
    <property type="component" value="Unassembled WGS sequence"/>
</dbReference>
<accession>A0ABV0XNJ8</accession>
<comment type="caution">
    <text evidence="1">The sequence shown here is derived from an EMBL/GenBank/DDBJ whole genome shotgun (WGS) entry which is preliminary data.</text>
</comment>
<protein>
    <submittedName>
        <fullName evidence="1">Uncharacterized protein</fullName>
    </submittedName>
</protein>
<organism evidence="1 2">
    <name type="scientific">Ameca splendens</name>
    <dbReference type="NCBI Taxonomy" id="208324"/>
    <lineage>
        <taxon>Eukaryota</taxon>
        <taxon>Metazoa</taxon>
        <taxon>Chordata</taxon>
        <taxon>Craniata</taxon>
        <taxon>Vertebrata</taxon>
        <taxon>Euteleostomi</taxon>
        <taxon>Actinopterygii</taxon>
        <taxon>Neopterygii</taxon>
        <taxon>Teleostei</taxon>
        <taxon>Neoteleostei</taxon>
        <taxon>Acanthomorphata</taxon>
        <taxon>Ovalentaria</taxon>
        <taxon>Atherinomorphae</taxon>
        <taxon>Cyprinodontiformes</taxon>
        <taxon>Goodeidae</taxon>
        <taxon>Ameca</taxon>
    </lineage>
</organism>